<evidence type="ECO:0000256" key="9">
    <source>
        <dbReference type="ARBA" id="ARBA00023140"/>
    </source>
</evidence>
<keyword evidence="8" id="KW-0472">Membrane</keyword>
<keyword evidence="7" id="KW-1133">Transmembrane helix</keyword>
<evidence type="ECO:0000313" key="11">
    <source>
        <dbReference type="EMBL" id="AOW06746.1"/>
    </source>
</evidence>
<dbReference type="VEuPathDB" id="FungiDB:YALI1_F09289g"/>
<evidence type="ECO:0000256" key="4">
    <source>
        <dbReference type="ARBA" id="ARBA00018967"/>
    </source>
</evidence>
<evidence type="ECO:0000313" key="12">
    <source>
        <dbReference type="EMBL" id="RDW24497.1"/>
    </source>
</evidence>
<reference evidence="12 14" key="2">
    <citation type="submission" date="2018-07" db="EMBL/GenBank/DDBJ databases">
        <title>Draft Genome Assemblies for Five Robust Yarrowia lipolytica Strains Exhibiting High Lipid Production and Pentose Sugar Utilization and Sugar Alcohol Secretion from Undetoxified Lignocellulosic Biomass Hydrolysates.</title>
        <authorList>
            <consortium name="DOE Joint Genome Institute"/>
            <person name="Walker C."/>
            <person name="Ryu S."/>
            <person name="Na H."/>
            <person name="Zane M."/>
            <person name="LaButti K."/>
            <person name="Lipzen A."/>
            <person name="Haridas S."/>
            <person name="Barry K."/>
            <person name="Grigoriev I.V."/>
            <person name="Quarterman J."/>
            <person name="Slininger P."/>
            <person name="Dien B."/>
            <person name="Trinh C.T."/>
        </authorList>
    </citation>
    <scope>NUCLEOTIDE SEQUENCE [LARGE SCALE GENOMIC DNA]</scope>
    <source>
        <strain evidence="12 14">YB392</strain>
    </source>
</reference>
<name>A0A1H6PM58_YARLL</name>
<keyword evidence="5" id="KW-0962">Peroxisome biogenesis</keyword>
<evidence type="ECO:0000313" key="14">
    <source>
        <dbReference type="Proteomes" id="UP000256601"/>
    </source>
</evidence>
<comment type="subcellular location">
    <subcellularLocation>
        <location evidence="2">Peroxisome membrane</location>
        <topology evidence="2">Single-pass membrane protein</topology>
    </subcellularLocation>
</comment>
<dbReference type="KEGG" id="yli:2908418"/>
<keyword evidence="9" id="KW-0576">Peroxisome</keyword>
<reference evidence="11 13" key="1">
    <citation type="journal article" date="2016" name="PLoS ONE">
        <title>Sequence Assembly of Yarrowia lipolytica Strain W29/CLIB89 Shows Transposable Element Diversity.</title>
        <authorList>
            <person name="Magnan C."/>
            <person name="Yu J."/>
            <person name="Chang I."/>
            <person name="Jahn E."/>
            <person name="Kanomata Y."/>
            <person name="Wu J."/>
            <person name="Zeller M."/>
            <person name="Oakes M."/>
            <person name="Baldi P."/>
            <person name="Sandmeyer S."/>
        </authorList>
    </citation>
    <scope>NUCLEOTIDE SEQUENCE [LARGE SCALE GENOMIC DNA]</scope>
    <source>
        <strain evidence="11">CLIB89</strain>
        <strain evidence="13">CLIB89(W29)</strain>
    </source>
</reference>
<dbReference type="Proteomes" id="UP000256601">
    <property type="component" value="Unassembled WGS sequence"/>
</dbReference>
<organism evidence="11 13">
    <name type="scientific">Yarrowia lipolytica</name>
    <name type="common">Candida lipolytica</name>
    <dbReference type="NCBI Taxonomy" id="4952"/>
    <lineage>
        <taxon>Eukaryota</taxon>
        <taxon>Fungi</taxon>
        <taxon>Dikarya</taxon>
        <taxon>Ascomycota</taxon>
        <taxon>Saccharomycotina</taxon>
        <taxon>Dipodascomycetes</taxon>
        <taxon>Dipodascales</taxon>
        <taxon>Dipodascales incertae sedis</taxon>
        <taxon>Yarrowia</taxon>
    </lineage>
</organism>
<proteinExistence type="inferred from homology"/>
<gene>
    <name evidence="12" type="ORF">B0I71DRAFT_134213</name>
    <name evidence="11" type="ORF">YALI1_F09289g</name>
</gene>
<evidence type="ECO:0000256" key="2">
    <source>
        <dbReference type="ARBA" id="ARBA00004549"/>
    </source>
</evidence>
<sequence>MAPRKTRLPAVIGAAAAAAAVAYLVYSFVAKSNSDQDTFDSSVQSSSKSSTKSPKSTATNSKITVVVSQELVQSQLVDFKHLMSVHPNLVVIVPPMVANKFHRALKSSVGHDHGVKVIRCDTDVGVIHVIKHIRPDLALIADGVGDNIQGEIKRFVGSSEALSGDVNLAAERLTGL</sequence>
<accession>A0A1H6PM58</accession>
<dbReference type="Proteomes" id="UP000182444">
    <property type="component" value="Chromosome 1F"/>
</dbReference>
<dbReference type="InterPro" id="IPR038613">
    <property type="entry name" value="Peroxin-22_C_sf"/>
</dbReference>
<feature type="region of interest" description="Disordered" evidence="10">
    <location>
        <begin position="38"/>
        <end position="59"/>
    </location>
</feature>
<evidence type="ECO:0000256" key="8">
    <source>
        <dbReference type="ARBA" id="ARBA00023136"/>
    </source>
</evidence>
<evidence type="ECO:0000256" key="5">
    <source>
        <dbReference type="ARBA" id="ARBA00022593"/>
    </source>
</evidence>
<comment type="similarity">
    <text evidence="3">Belongs to the peroxin-22 family.</text>
</comment>
<evidence type="ECO:0000313" key="13">
    <source>
        <dbReference type="Proteomes" id="UP000182444"/>
    </source>
</evidence>
<dbReference type="GO" id="GO:0005778">
    <property type="term" value="C:peroxisomal membrane"/>
    <property type="evidence" value="ECO:0007669"/>
    <property type="project" value="UniProtKB-SubCell"/>
</dbReference>
<evidence type="ECO:0000256" key="1">
    <source>
        <dbReference type="ARBA" id="ARBA00003659"/>
    </source>
</evidence>
<dbReference type="RefSeq" id="XP_505069.2">
    <property type="nucleotide sequence ID" value="XM_505069.2"/>
</dbReference>
<evidence type="ECO:0000256" key="3">
    <source>
        <dbReference type="ARBA" id="ARBA00009642"/>
    </source>
</evidence>
<evidence type="ECO:0000256" key="7">
    <source>
        <dbReference type="ARBA" id="ARBA00022989"/>
    </source>
</evidence>
<dbReference type="EMBL" id="KZ859032">
    <property type="protein sequence ID" value="RDW24497.1"/>
    <property type="molecule type" value="Genomic_DNA"/>
</dbReference>
<dbReference type="AlphaFoldDB" id="A0A1H6PM58"/>
<dbReference type="OrthoDB" id="4093887at2759"/>
<comment type="function">
    <text evidence="1">Involved in peroxisome biogenesis.</text>
</comment>
<dbReference type="GO" id="GO:0007031">
    <property type="term" value="P:peroxisome organization"/>
    <property type="evidence" value="ECO:0007669"/>
    <property type="project" value="UniProtKB-KW"/>
</dbReference>
<evidence type="ECO:0000256" key="6">
    <source>
        <dbReference type="ARBA" id="ARBA00022692"/>
    </source>
</evidence>
<dbReference type="EMBL" id="CP017558">
    <property type="protein sequence ID" value="AOW06746.1"/>
    <property type="molecule type" value="Genomic_DNA"/>
</dbReference>
<evidence type="ECO:0000256" key="10">
    <source>
        <dbReference type="SAM" id="MobiDB-lite"/>
    </source>
</evidence>
<dbReference type="InterPro" id="IPR024359">
    <property type="entry name" value="Peroxin-22"/>
</dbReference>
<dbReference type="Pfam" id="PF12827">
    <property type="entry name" value="Peroxin-22"/>
    <property type="match status" value="1"/>
</dbReference>
<dbReference type="VEuPathDB" id="FungiDB:YALI0_F06226g"/>
<protein>
    <recommendedName>
        <fullName evidence="4">Peroxisome assembly protein 22</fullName>
    </recommendedName>
</protein>
<keyword evidence="6" id="KW-0812">Transmembrane</keyword>
<feature type="compositionally biased region" description="Low complexity" evidence="10">
    <location>
        <begin position="39"/>
        <end position="59"/>
    </location>
</feature>
<dbReference type="GeneID" id="2908418"/>
<dbReference type="Gene3D" id="3.40.50.11730">
    <property type="entry name" value="Peroxisome assembly protein 22"/>
    <property type="match status" value="1"/>
</dbReference>